<keyword evidence="6 11" id="KW-1133">Transmembrane helix</keyword>
<accession>A0A0D7AEZ1</accession>
<dbReference type="FunFam" id="3.40.50.80:FF:000004">
    <property type="entry name" value="NADPH oxidase isoform 2"/>
    <property type="match status" value="1"/>
</dbReference>
<dbReference type="InterPro" id="IPR013130">
    <property type="entry name" value="Fe3_Rdtase_TM_dom"/>
</dbReference>
<dbReference type="SFLD" id="SFLDS00052">
    <property type="entry name" value="Ferric_Reductase_Domain"/>
    <property type="match status" value="1"/>
</dbReference>
<dbReference type="Proteomes" id="UP000054144">
    <property type="component" value="Unassembled WGS sequence"/>
</dbReference>
<evidence type="ECO:0000256" key="9">
    <source>
        <dbReference type="ARBA" id="ARBA00023065"/>
    </source>
</evidence>
<evidence type="ECO:0000256" key="1">
    <source>
        <dbReference type="ARBA" id="ARBA00004141"/>
    </source>
</evidence>
<protein>
    <submittedName>
        <fullName evidence="13">NADPH oxidase isoform 2</fullName>
    </submittedName>
</protein>
<evidence type="ECO:0000256" key="5">
    <source>
        <dbReference type="ARBA" id="ARBA00022982"/>
    </source>
</evidence>
<feature type="transmembrane region" description="Helical" evidence="11">
    <location>
        <begin position="83"/>
        <end position="107"/>
    </location>
</feature>
<keyword evidence="8" id="KW-0408">Iron</keyword>
<dbReference type="PANTHER" id="PTHR11972">
    <property type="entry name" value="NADPH OXIDASE"/>
    <property type="match status" value="1"/>
</dbReference>
<evidence type="ECO:0000313" key="13">
    <source>
        <dbReference type="EMBL" id="KIY49724.1"/>
    </source>
</evidence>
<feature type="transmembrane region" description="Helical" evidence="11">
    <location>
        <begin position="49"/>
        <end position="71"/>
    </location>
</feature>
<dbReference type="Pfam" id="PF01794">
    <property type="entry name" value="Ferric_reduct"/>
    <property type="match status" value="1"/>
</dbReference>
<evidence type="ECO:0000256" key="4">
    <source>
        <dbReference type="ARBA" id="ARBA00022723"/>
    </source>
</evidence>
<dbReference type="GO" id="GO:0046872">
    <property type="term" value="F:metal ion binding"/>
    <property type="evidence" value="ECO:0007669"/>
    <property type="project" value="UniProtKB-KW"/>
</dbReference>
<dbReference type="GO" id="GO:0016175">
    <property type="term" value="F:superoxide-generating NAD(P)H oxidase activity"/>
    <property type="evidence" value="ECO:0007669"/>
    <property type="project" value="TreeGrafter"/>
</dbReference>
<keyword evidence="5" id="KW-0249">Electron transport</keyword>
<dbReference type="GO" id="GO:0006952">
    <property type="term" value="P:defense response"/>
    <property type="evidence" value="ECO:0007669"/>
    <property type="project" value="TreeGrafter"/>
</dbReference>
<proteinExistence type="predicted"/>
<dbReference type="InterPro" id="IPR013121">
    <property type="entry name" value="Fe_red_NAD-bd_6"/>
</dbReference>
<keyword evidence="3 11" id="KW-0812">Transmembrane</keyword>
<feature type="transmembrane region" description="Helical" evidence="11">
    <location>
        <begin position="248"/>
        <end position="265"/>
    </location>
</feature>
<evidence type="ECO:0000313" key="14">
    <source>
        <dbReference type="Proteomes" id="UP000054144"/>
    </source>
</evidence>
<evidence type="ECO:0000256" key="2">
    <source>
        <dbReference type="ARBA" id="ARBA00022617"/>
    </source>
</evidence>
<dbReference type="PRINTS" id="PR00466">
    <property type="entry name" value="GP91PHOX"/>
</dbReference>
<evidence type="ECO:0000256" key="7">
    <source>
        <dbReference type="ARBA" id="ARBA00023002"/>
    </source>
</evidence>
<organism evidence="13 14">
    <name type="scientific">Fistulina hepatica ATCC 64428</name>
    <dbReference type="NCBI Taxonomy" id="1128425"/>
    <lineage>
        <taxon>Eukaryota</taxon>
        <taxon>Fungi</taxon>
        <taxon>Dikarya</taxon>
        <taxon>Basidiomycota</taxon>
        <taxon>Agaricomycotina</taxon>
        <taxon>Agaricomycetes</taxon>
        <taxon>Agaricomycetidae</taxon>
        <taxon>Agaricales</taxon>
        <taxon>Fistulinaceae</taxon>
        <taxon>Fistulina</taxon>
    </lineage>
</organism>
<evidence type="ECO:0000256" key="11">
    <source>
        <dbReference type="SAM" id="Phobius"/>
    </source>
</evidence>
<dbReference type="GO" id="GO:0006811">
    <property type="term" value="P:monoatomic ion transport"/>
    <property type="evidence" value="ECO:0007669"/>
    <property type="project" value="UniProtKB-KW"/>
</dbReference>
<dbReference type="EMBL" id="KN881721">
    <property type="protein sequence ID" value="KIY49724.1"/>
    <property type="molecule type" value="Genomic_DNA"/>
</dbReference>
<dbReference type="InterPro" id="IPR050369">
    <property type="entry name" value="RBOH/FRE"/>
</dbReference>
<dbReference type="Pfam" id="PF08022">
    <property type="entry name" value="FAD_binding_8"/>
    <property type="match status" value="1"/>
</dbReference>
<feature type="transmembrane region" description="Helical" evidence="11">
    <location>
        <begin position="173"/>
        <end position="200"/>
    </location>
</feature>
<dbReference type="SFLD" id="SFLDG01169">
    <property type="entry name" value="NADPH_oxidase_subgroup_(NOX)"/>
    <property type="match status" value="1"/>
</dbReference>
<dbReference type="Gene3D" id="2.40.30.10">
    <property type="entry name" value="Translation factors"/>
    <property type="match status" value="1"/>
</dbReference>
<dbReference type="SUPFAM" id="SSF63380">
    <property type="entry name" value="Riboflavin synthase domain-like"/>
    <property type="match status" value="1"/>
</dbReference>
<reference evidence="13 14" key="1">
    <citation type="journal article" date="2015" name="Fungal Genet. Biol.">
        <title>Evolution of novel wood decay mechanisms in Agaricales revealed by the genome sequences of Fistulina hepatica and Cylindrobasidium torrendii.</title>
        <authorList>
            <person name="Floudas D."/>
            <person name="Held B.W."/>
            <person name="Riley R."/>
            <person name="Nagy L.G."/>
            <person name="Koehler G."/>
            <person name="Ransdell A.S."/>
            <person name="Younus H."/>
            <person name="Chow J."/>
            <person name="Chiniquy J."/>
            <person name="Lipzen A."/>
            <person name="Tritt A."/>
            <person name="Sun H."/>
            <person name="Haridas S."/>
            <person name="LaButti K."/>
            <person name="Ohm R.A."/>
            <person name="Kues U."/>
            <person name="Blanchette R.A."/>
            <person name="Grigoriev I.V."/>
            <person name="Minto R.E."/>
            <person name="Hibbett D.S."/>
        </authorList>
    </citation>
    <scope>NUCLEOTIDE SEQUENCE [LARGE SCALE GENOMIC DNA]</scope>
    <source>
        <strain evidence="13 14">ATCC 64428</strain>
    </source>
</reference>
<dbReference type="GO" id="GO:0043020">
    <property type="term" value="C:NADPH oxidase complex"/>
    <property type="evidence" value="ECO:0007669"/>
    <property type="project" value="TreeGrafter"/>
</dbReference>
<keyword evidence="9" id="KW-0813">Transport</keyword>
<dbReference type="PANTHER" id="PTHR11972:SF153">
    <property type="entry name" value="SUPEROXIDE-GENERATING NADPH OXIDASE HEAVY CHAIN SUBUNIT A"/>
    <property type="match status" value="1"/>
</dbReference>
<feature type="domain" description="FAD-binding FR-type" evidence="12">
    <location>
        <begin position="273"/>
        <end position="392"/>
    </location>
</feature>
<evidence type="ECO:0000259" key="12">
    <source>
        <dbReference type="PROSITE" id="PS51384"/>
    </source>
</evidence>
<gene>
    <name evidence="13" type="ORF">FISHEDRAFT_40864</name>
</gene>
<dbReference type="OrthoDB" id="167398at2759"/>
<feature type="transmembrane region" description="Helical" evidence="11">
    <location>
        <begin position="135"/>
        <end position="153"/>
    </location>
</feature>
<evidence type="ECO:0000256" key="8">
    <source>
        <dbReference type="ARBA" id="ARBA00023004"/>
    </source>
</evidence>
<keyword evidence="2" id="KW-0349">Heme</keyword>
<dbReference type="Pfam" id="PF08030">
    <property type="entry name" value="NAD_binding_6"/>
    <property type="match status" value="1"/>
</dbReference>
<sequence>MRPNWTEHSRLQGLQRNSTLSLHSIEPSGPLTRRERFNVWMINEGGKRLFFAAFIFLHLLVIFLGGLHYRLQDNLNDARATFSWGYIVARTAALVCHVDIIFILLPVCRNFISMLRRTPLNDVVPFDKNLTFHKAVACSLAVFSVIHIGAHMYNFSHLAIISETTTAARVKEFFLLNFWTGPGLTGWFMTPAFCVIIWYAREKARRANFERFWYSHQIAIIPFFVPWQMHGMFCLIKPDFPPYCDYNIVGVFWRYFLVGGVIYITERIWREIRARKETTISKVIQHPSNVVELQIKKPSMHTRAGQYIFLNCPSLSFFQWHPFTLTSAPEEDYISVHIRVVGDFTAALADALGCEFDKKGGIVDDVSLAKMPLTRPLPKIMVDGPYGSASEDFAKFETVLLVGAGIGVTPFASILKTIWYRMNHSSKEKPTRLSKVYFTWVIKDFGAAEWFHSLLHAIEEEDTEGRIEISLYLTAKVKADDINNIFVQDVGAEKDAVTSLRAPTHFGRPNWDRVFKGLSDKHPETDVGVFFCGPPVLSKQLHQMSNKYSKPNGTRFFFGKG</sequence>
<dbReference type="InterPro" id="IPR039261">
    <property type="entry name" value="FNR_nucleotide-bd"/>
</dbReference>
<dbReference type="CDD" id="cd06186">
    <property type="entry name" value="NOX_Duox_like_FAD_NADP"/>
    <property type="match status" value="1"/>
</dbReference>
<evidence type="ECO:0000256" key="6">
    <source>
        <dbReference type="ARBA" id="ARBA00022989"/>
    </source>
</evidence>
<dbReference type="GO" id="GO:0042554">
    <property type="term" value="P:superoxide anion generation"/>
    <property type="evidence" value="ECO:0007669"/>
    <property type="project" value="TreeGrafter"/>
</dbReference>
<keyword evidence="4" id="KW-0479">Metal-binding</keyword>
<comment type="subcellular location">
    <subcellularLocation>
        <location evidence="1">Membrane</location>
        <topology evidence="1">Multi-pass membrane protein</topology>
    </subcellularLocation>
</comment>
<dbReference type="AlphaFoldDB" id="A0A0D7AEZ1"/>
<keyword evidence="10 11" id="KW-0472">Membrane</keyword>
<keyword evidence="14" id="KW-1185">Reference proteome</keyword>
<keyword evidence="7" id="KW-0560">Oxidoreductase</keyword>
<keyword evidence="9" id="KW-0406">Ion transport</keyword>
<evidence type="ECO:0000256" key="10">
    <source>
        <dbReference type="ARBA" id="ARBA00023136"/>
    </source>
</evidence>
<name>A0A0D7AEZ1_9AGAR</name>
<dbReference type="InterPro" id="IPR000778">
    <property type="entry name" value="Cyt_b245_heavy_chain"/>
</dbReference>
<evidence type="ECO:0000256" key="3">
    <source>
        <dbReference type="ARBA" id="ARBA00022692"/>
    </source>
</evidence>
<dbReference type="InterPro" id="IPR017927">
    <property type="entry name" value="FAD-bd_FR_type"/>
</dbReference>
<feature type="transmembrane region" description="Helical" evidence="11">
    <location>
        <begin position="212"/>
        <end position="228"/>
    </location>
</feature>
<dbReference type="PROSITE" id="PS51384">
    <property type="entry name" value="FAD_FR"/>
    <property type="match status" value="1"/>
</dbReference>
<dbReference type="SFLD" id="SFLDG01168">
    <property type="entry name" value="Ferric_reductase_subgroup_(FRE"/>
    <property type="match status" value="1"/>
</dbReference>
<dbReference type="SUPFAM" id="SSF52343">
    <property type="entry name" value="Ferredoxin reductase-like, C-terminal NADP-linked domain"/>
    <property type="match status" value="1"/>
</dbReference>
<dbReference type="InterPro" id="IPR017938">
    <property type="entry name" value="Riboflavin_synthase-like_b-brl"/>
</dbReference>
<dbReference type="InterPro" id="IPR013112">
    <property type="entry name" value="FAD-bd_8"/>
</dbReference>
<dbReference type="Gene3D" id="3.40.50.80">
    <property type="entry name" value="Nucleotide-binding domain of ferredoxin-NADP reductase (FNR) module"/>
    <property type="match status" value="1"/>
</dbReference>